<dbReference type="InterPro" id="IPR013096">
    <property type="entry name" value="Cupin_2"/>
</dbReference>
<evidence type="ECO:0000259" key="1">
    <source>
        <dbReference type="Pfam" id="PF07883"/>
    </source>
</evidence>
<organism evidence="2 3">
    <name type="scientific">Candidatus Uhrbacteria bacterium CG_4_9_14_3_um_filter_36_7</name>
    <dbReference type="NCBI Taxonomy" id="1975033"/>
    <lineage>
        <taxon>Bacteria</taxon>
        <taxon>Candidatus Uhriibacteriota</taxon>
    </lineage>
</organism>
<dbReference type="InterPro" id="IPR014710">
    <property type="entry name" value="RmlC-like_jellyroll"/>
</dbReference>
<dbReference type="Pfam" id="PF07883">
    <property type="entry name" value="Cupin_2"/>
    <property type="match status" value="1"/>
</dbReference>
<dbReference type="Gene3D" id="2.60.120.10">
    <property type="entry name" value="Jelly Rolls"/>
    <property type="match status" value="1"/>
</dbReference>
<evidence type="ECO:0000313" key="3">
    <source>
        <dbReference type="Proteomes" id="UP000229749"/>
    </source>
</evidence>
<gene>
    <name evidence="2" type="ORF">CO172_02575</name>
</gene>
<protein>
    <recommendedName>
        <fullName evidence="1">Cupin type-2 domain-containing protein</fullName>
    </recommendedName>
</protein>
<sequence>MNVVCKIASLFAQCAVSARTKRNFKNMDISQLKNGKYFSGRYTDPGQYSGWFVGSFFNDENHPCKNDQLEILYKEHQSGDKARAHYHKLKVELLIILEGKARYNVNGNEVVLGKGDFLFVDVNNIISGEFLEPTKIFVIHSPSIVTDKTVVE</sequence>
<proteinExistence type="predicted"/>
<reference evidence="3" key="1">
    <citation type="submission" date="2017-09" db="EMBL/GenBank/DDBJ databases">
        <title>Depth-based differentiation of microbial function through sediment-hosted aquifers and enrichment of novel symbionts in the deep terrestrial subsurface.</title>
        <authorList>
            <person name="Probst A.J."/>
            <person name="Ladd B."/>
            <person name="Jarett J.K."/>
            <person name="Geller-Mcgrath D.E."/>
            <person name="Sieber C.M.K."/>
            <person name="Emerson J.B."/>
            <person name="Anantharaman K."/>
            <person name="Thomas B.C."/>
            <person name="Malmstrom R."/>
            <person name="Stieglmeier M."/>
            <person name="Klingl A."/>
            <person name="Woyke T."/>
            <person name="Ryan C.M."/>
            <person name="Banfield J.F."/>
        </authorList>
    </citation>
    <scope>NUCLEOTIDE SEQUENCE [LARGE SCALE GENOMIC DNA]</scope>
</reference>
<dbReference type="EMBL" id="PFWS01000040">
    <property type="protein sequence ID" value="PJA47220.1"/>
    <property type="molecule type" value="Genomic_DNA"/>
</dbReference>
<feature type="domain" description="Cupin type-2" evidence="1">
    <location>
        <begin position="78"/>
        <end position="122"/>
    </location>
</feature>
<evidence type="ECO:0000313" key="2">
    <source>
        <dbReference type="EMBL" id="PJA47220.1"/>
    </source>
</evidence>
<comment type="caution">
    <text evidence="2">The sequence shown here is derived from an EMBL/GenBank/DDBJ whole genome shotgun (WGS) entry which is preliminary data.</text>
</comment>
<dbReference type="AlphaFoldDB" id="A0A2M7XH59"/>
<dbReference type="InterPro" id="IPR011051">
    <property type="entry name" value="RmlC_Cupin_sf"/>
</dbReference>
<dbReference type="Proteomes" id="UP000229749">
    <property type="component" value="Unassembled WGS sequence"/>
</dbReference>
<accession>A0A2M7XH59</accession>
<name>A0A2M7XH59_9BACT</name>
<dbReference type="SUPFAM" id="SSF51182">
    <property type="entry name" value="RmlC-like cupins"/>
    <property type="match status" value="1"/>
</dbReference>